<protein>
    <submittedName>
        <fullName evidence="3">Lon N-terminal domain-containing protein</fullName>
    </submittedName>
</protein>
<feature type="compositionally biased region" description="Low complexity" evidence="1">
    <location>
        <begin position="247"/>
        <end position="261"/>
    </location>
</feature>
<dbReference type="InterPro" id="IPR027065">
    <property type="entry name" value="Lon_Prtase"/>
</dbReference>
<dbReference type="GO" id="GO:0005759">
    <property type="term" value="C:mitochondrial matrix"/>
    <property type="evidence" value="ECO:0007669"/>
    <property type="project" value="TreeGrafter"/>
</dbReference>
<dbReference type="WBParaSite" id="MCU_011897-RA">
    <property type="protein sequence ID" value="MCU_011897-RA"/>
    <property type="gene ID" value="MCU_011897"/>
</dbReference>
<dbReference type="AlphaFoldDB" id="A0A5K3G162"/>
<proteinExistence type="predicted"/>
<feature type="region of interest" description="Disordered" evidence="1">
    <location>
        <begin position="222"/>
        <end position="268"/>
    </location>
</feature>
<dbReference type="GO" id="GO:0005524">
    <property type="term" value="F:ATP binding"/>
    <property type="evidence" value="ECO:0007669"/>
    <property type="project" value="InterPro"/>
</dbReference>
<reference evidence="3" key="1">
    <citation type="submission" date="2019-11" db="UniProtKB">
        <authorList>
            <consortium name="WormBaseParasite"/>
        </authorList>
    </citation>
    <scope>IDENTIFICATION</scope>
</reference>
<sequence length="313" mass="34695">MLSNLVRPLRNARFLYRACDLAFNKTALTSKYLVNRIPSSLLFPSTSVFQRGYSSAPKDIPPGSGDHPASNDGVPQHPYALSTQNIPENYPCVPVIAVTGYPLFPKFVKVIEITDQNLMELLRRKVKLGLPFAGVFLKKNPTDTSDVVKSIDDLYHVGTFVQIPEFDDLGHKIRMLAIGHRRIQLVKQVQDAFNDANTEALSPDEKSRNKRNGLLRRVRKAAQMAGLPADDATEAPKIDESTEETSSDTPASETTPEPSTSLNMEESPASGVLMVETVNVYTEPFENTPEIKALSAEIVKTIRDIITINPLYR</sequence>
<feature type="region of interest" description="Disordered" evidence="1">
    <location>
        <begin position="54"/>
        <end position="80"/>
    </location>
</feature>
<dbReference type="PANTHER" id="PTHR43718">
    <property type="entry name" value="LON PROTEASE"/>
    <property type="match status" value="1"/>
</dbReference>
<dbReference type="GO" id="GO:0004176">
    <property type="term" value="F:ATP-dependent peptidase activity"/>
    <property type="evidence" value="ECO:0007669"/>
    <property type="project" value="InterPro"/>
</dbReference>
<dbReference type="GO" id="GO:0007005">
    <property type="term" value="P:mitochondrion organization"/>
    <property type="evidence" value="ECO:0007669"/>
    <property type="project" value="TreeGrafter"/>
</dbReference>
<name>A0A5K3G162_MESCO</name>
<dbReference type="PROSITE" id="PS51787">
    <property type="entry name" value="LON_N"/>
    <property type="match status" value="1"/>
</dbReference>
<evidence type="ECO:0000259" key="2">
    <source>
        <dbReference type="PROSITE" id="PS51787"/>
    </source>
</evidence>
<dbReference type="PANTHER" id="PTHR43718:SF2">
    <property type="entry name" value="LON PROTEASE HOMOLOG, MITOCHONDRIAL"/>
    <property type="match status" value="1"/>
</dbReference>
<dbReference type="GO" id="GO:0006515">
    <property type="term" value="P:protein quality control for misfolded or incompletely synthesized proteins"/>
    <property type="evidence" value="ECO:0007669"/>
    <property type="project" value="TreeGrafter"/>
</dbReference>
<dbReference type="Pfam" id="PF02190">
    <property type="entry name" value="LON_substr_bdg"/>
    <property type="match status" value="1"/>
</dbReference>
<organism evidence="3">
    <name type="scientific">Mesocestoides corti</name>
    <name type="common">Flatworm</name>
    <dbReference type="NCBI Taxonomy" id="53468"/>
    <lineage>
        <taxon>Eukaryota</taxon>
        <taxon>Metazoa</taxon>
        <taxon>Spiralia</taxon>
        <taxon>Lophotrochozoa</taxon>
        <taxon>Platyhelminthes</taxon>
        <taxon>Cestoda</taxon>
        <taxon>Eucestoda</taxon>
        <taxon>Cyclophyllidea</taxon>
        <taxon>Mesocestoididae</taxon>
        <taxon>Mesocestoides</taxon>
    </lineage>
</organism>
<accession>A0A5K3G162</accession>
<evidence type="ECO:0000313" key="3">
    <source>
        <dbReference type="WBParaSite" id="MCU_011897-RA"/>
    </source>
</evidence>
<dbReference type="InterPro" id="IPR046336">
    <property type="entry name" value="Lon_prtase_N_sf"/>
</dbReference>
<dbReference type="SUPFAM" id="SSF88697">
    <property type="entry name" value="PUA domain-like"/>
    <property type="match status" value="1"/>
</dbReference>
<dbReference type="SMART" id="SM00464">
    <property type="entry name" value="LON"/>
    <property type="match status" value="1"/>
</dbReference>
<dbReference type="GO" id="GO:0003697">
    <property type="term" value="F:single-stranded DNA binding"/>
    <property type="evidence" value="ECO:0007669"/>
    <property type="project" value="TreeGrafter"/>
</dbReference>
<dbReference type="InterPro" id="IPR015947">
    <property type="entry name" value="PUA-like_sf"/>
</dbReference>
<dbReference type="GO" id="GO:0004252">
    <property type="term" value="F:serine-type endopeptidase activity"/>
    <property type="evidence" value="ECO:0007669"/>
    <property type="project" value="InterPro"/>
</dbReference>
<dbReference type="GO" id="GO:0051131">
    <property type="term" value="P:chaperone-mediated protein complex assembly"/>
    <property type="evidence" value="ECO:0007669"/>
    <property type="project" value="TreeGrafter"/>
</dbReference>
<dbReference type="Gene3D" id="2.30.130.40">
    <property type="entry name" value="LON domain-like"/>
    <property type="match status" value="1"/>
</dbReference>
<feature type="domain" description="Lon N-terminal" evidence="2">
    <location>
        <begin position="93"/>
        <end position="313"/>
    </location>
</feature>
<evidence type="ECO:0000256" key="1">
    <source>
        <dbReference type="SAM" id="MobiDB-lite"/>
    </source>
</evidence>
<dbReference type="InterPro" id="IPR003111">
    <property type="entry name" value="Lon_prtase_N"/>
</dbReference>